<evidence type="ECO:0000256" key="1">
    <source>
        <dbReference type="ARBA" id="ARBA00006525"/>
    </source>
</evidence>
<dbReference type="SUPFAM" id="SSF102405">
    <property type="entry name" value="MCP/YpsA-like"/>
    <property type="match status" value="1"/>
</dbReference>
<comment type="caution">
    <text evidence="5">The sequence shown here is derived from an EMBL/GenBank/DDBJ whole genome shotgun (WGS) entry which is preliminary data.</text>
</comment>
<dbReference type="EMBL" id="PVLF01000012">
    <property type="protein sequence ID" value="PRH82227.1"/>
    <property type="molecule type" value="Genomic_DNA"/>
</dbReference>
<dbReference type="Proteomes" id="UP000241736">
    <property type="component" value="Unassembled WGS sequence"/>
</dbReference>
<evidence type="ECO:0000259" key="4">
    <source>
        <dbReference type="Pfam" id="PF17782"/>
    </source>
</evidence>
<dbReference type="OrthoDB" id="9785707at2"/>
<evidence type="ECO:0000313" key="6">
    <source>
        <dbReference type="Proteomes" id="UP000241736"/>
    </source>
</evidence>
<dbReference type="Gene3D" id="1.10.10.10">
    <property type="entry name" value="Winged helix-like DNA-binding domain superfamily/Winged helix DNA-binding domain"/>
    <property type="match status" value="1"/>
</dbReference>
<dbReference type="InterPro" id="IPR057666">
    <property type="entry name" value="DrpA_SLOG"/>
</dbReference>
<reference evidence="5 6" key="1">
    <citation type="submission" date="2018-03" db="EMBL/GenBank/DDBJ databases">
        <title>Arenimonas caeni sp. nov., isolated from activated sludge.</title>
        <authorList>
            <person name="Liu H."/>
        </authorList>
    </citation>
    <scope>NUCLEOTIDE SEQUENCE [LARGE SCALE GENOMIC DNA]</scope>
    <source>
        <strain evidence="6">z29</strain>
    </source>
</reference>
<dbReference type="AlphaFoldDB" id="A0A2P6M8A0"/>
<dbReference type="GO" id="GO:0009294">
    <property type="term" value="P:DNA-mediated transformation"/>
    <property type="evidence" value="ECO:0007669"/>
    <property type="project" value="InterPro"/>
</dbReference>
<evidence type="ECO:0000313" key="5">
    <source>
        <dbReference type="EMBL" id="PRH82227.1"/>
    </source>
</evidence>
<name>A0A2P6M8A0_9GAMM</name>
<dbReference type="InterPro" id="IPR036388">
    <property type="entry name" value="WH-like_DNA-bd_sf"/>
</dbReference>
<comment type="similarity">
    <text evidence="1">Belongs to the DprA/Smf family.</text>
</comment>
<organism evidence="5 6">
    <name type="scientific">Arenimonas caeni</name>
    <dbReference type="NCBI Taxonomy" id="2058085"/>
    <lineage>
        <taxon>Bacteria</taxon>
        <taxon>Pseudomonadati</taxon>
        <taxon>Pseudomonadota</taxon>
        <taxon>Gammaproteobacteria</taxon>
        <taxon>Lysobacterales</taxon>
        <taxon>Lysobacteraceae</taxon>
        <taxon>Arenimonas</taxon>
    </lineage>
</organism>
<dbReference type="Gene3D" id="3.40.50.450">
    <property type="match status" value="1"/>
</dbReference>
<evidence type="ECO:0000259" key="3">
    <source>
        <dbReference type="Pfam" id="PF02481"/>
    </source>
</evidence>
<proteinExistence type="inferred from homology"/>
<dbReference type="RefSeq" id="WP_106990530.1">
    <property type="nucleotide sequence ID" value="NZ_KZ679090.1"/>
</dbReference>
<dbReference type="Pfam" id="PF02481">
    <property type="entry name" value="DNA_processg_A"/>
    <property type="match status" value="1"/>
</dbReference>
<sequence length="372" mass="38016">MEPDTALLILARAGLPAAQLRHLLDSHPDAAAALAAARHGAGLSLPGPVREALGRPCPRRLGADQAWLAGRGRSLLAWSSPDYPALLRRAASPPAMLFLEGNPALLWHPQVAVVGSRRPSAGGRQRAHGFARVFAGAGWAVTSGLAEGIDAAAHEGALEGGGPTLAVIGTGPDLAYPRRNAGLMARIAAEGLVVSEHPPGTAPVASHFPGRNRIIAGLSLGTVVVEAALRSGALISARLAAEAGREVFALPGSPDNPVARGCHRLIREGAALVESPGEVVAALGPVAASLAESLRGRLAGDGDGATGHSATGQPEPSGHHKRLWSALGHDPTGLDELARRTGLTVAELSSMLLVMELDGQVVADNGRYARHP</sequence>
<dbReference type="PANTHER" id="PTHR43022:SF1">
    <property type="entry name" value="PROTEIN SMF"/>
    <property type="match status" value="1"/>
</dbReference>
<feature type="region of interest" description="Disordered" evidence="2">
    <location>
        <begin position="298"/>
        <end position="327"/>
    </location>
</feature>
<keyword evidence="6" id="KW-1185">Reference proteome</keyword>
<dbReference type="PANTHER" id="PTHR43022">
    <property type="entry name" value="PROTEIN SMF"/>
    <property type="match status" value="1"/>
</dbReference>
<dbReference type="NCBIfam" id="TIGR00732">
    <property type="entry name" value="dprA"/>
    <property type="match status" value="1"/>
</dbReference>
<evidence type="ECO:0000256" key="2">
    <source>
        <dbReference type="SAM" id="MobiDB-lite"/>
    </source>
</evidence>
<dbReference type="InterPro" id="IPR041614">
    <property type="entry name" value="DprA_WH"/>
</dbReference>
<protein>
    <submittedName>
        <fullName evidence="5">DNA-protecting protein DprA</fullName>
    </submittedName>
</protein>
<feature type="domain" description="Smf/DprA SLOG" evidence="3">
    <location>
        <begin position="76"/>
        <end position="282"/>
    </location>
</feature>
<gene>
    <name evidence="5" type="primary">dprA</name>
    <name evidence="5" type="ORF">C6N40_08185</name>
</gene>
<dbReference type="InterPro" id="IPR003488">
    <property type="entry name" value="DprA"/>
</dbReference>
<dbReference type="Pfam" id="PF17782">
    <property type="entry name" value="WHD_DprA"/>
    <property type="match status" value="1"/>
</dbReference>
<accession>A0A2P6M8A0</accession>
<feature type="domain" description="DprA winged helix" evidence="4">
    <location>
        <begin position="312"/>
        <end position="366"/>
    </location>
</feature>